<name>A0A921DXZ5_9STAP</name>
<comment type="catalytic activity">
    <reaction evidence="1 9">
        <text>guanosine(46) in tRNA + S-adenosyl-L-methionine = N(7)-methylguanosine(46) in tRNA + S-adenosyl-L-homocysteine</text>
        <dbReference type="Rhea" id="RHEA:42708"/>
        <dbReference type="Rhea" id="RHEA-COMP:10188"/>
        <dbReference type="Rhea" id="RHEA-COMP:10189"/>
        <dbReference type="ChEBI" id="CHEBI:57856"/>
        <dbReference type="ChEBI" id="CHEBI:59789"/>
        <dbReference type="ChEBI" id="CHEBI:74269"/>
        <dbReference type="ChEBI" id="CHEBI:74480"/>
        <dbReference type="EC" id="2.1.1.33"/>
    </reaction>
</comment>
<comment type="similarity">
    <text evidence="8 9">Belongs to the class I-like SAM-binding methyltransferase superfamily. TrmB family.</text>
</comment>
<dbReference type="NCBIfam" id="NF001080">
    <property type="entry name" value="PRK00121.2-2"/>
    <property type="match status" value="1"/>
</dbReference>
<dbReference type="EMBL" id="DYYI01000071">
    <property type="protein sequence ID" value="HJE19988.1"/>
    <property type="molecule type" value="Genomic_DNA"/>
</dbReference>
<dbReference type="GO" id="GO:0008176">
    <property type="term" value="F:tRNA (guanine(46)-N7)-methyltransferase activity"/>
    <property type="evidence" value="ECO:0007669"/>
    <property type="project" value="UniProtKB-UniRule"/>
</dbReference>
<dbReference type="InterPro" id="IPR003358">
    <property type="entry name" value="tRNA_(Gua-N-7)_MeTrfase_Trmb"/>
</dbReference>
<feature type="binding site" evidence="9">
    <location>
        <position position="121"/>
    </location>
    <ligand>
        <name>substrate</name>
    </ligand>
</feature>
<evidence type="ECO:0000256" key="5">
    <source>
        <dbReference type="ARBA" id="ARBA00022691"/>
    </source>
</evidence>
<evidence type="ECO:0000256" key="3">
    <source>
        <dbReference type="ARBA" id="ARBA00022603"/>
    </source>
</evidence>
<dbReference type="GO" id="GO:0043527">
    <property type="term" value="C:tRNA methyltransferase complex"/>
    <property type="evidence" value="ECO:0007669"/>
    <property type="project" value="TreeGrafter"/>
</dbReference>
<protein>
    <recommendedName>
        <fullName evidence="9">tRNA (guanine-N(7)-)-methyltransferase</fullName>
        <ecNumber evidence="9">2.1.1.33</ecNumber>
    </recommendedName>
    <alternativeName>
        <fullName evidence="9">tRNA (guanine(46)-N(7))-methyltransferase</fullName>
    </alternativeName>
    <alternativeName>
        <fullName evidence="9">tRNA(m7G46)-methyltransferase</fullName>
    </alternativeName>
</protein>
<sequence length="210" mass="25064">MRMRNKPWALDFLSEHKSFVDIDESHQLDITSRFKKQQPIHLEIGTGMGRFITTLAKRHPEINFVGVELDKNIMIRVVEKAIEMELDNLQLVLLDANHLRDYFNADEVSHIYLNFSDPWPKNRHEKRRLTHKNFLKQYKEILKVDGMLQFKTDNRGLFEFSLEHLNNFGMKFHEINLNVHEMESPENIRTEYEDKFSSRGNLIYQLKASF</sequence>
<evidence type="ECO:0000256" key="2">
    <source>
        <dbReference type="ARBA" id="ARBA00003015"/>
    </source>
</evidence>
<dbReference type="NCBIfam" id="TIGR00091">
    <property type="entry name" value="tRNA (guanosine(46)-N7)-methyltransferase TrmB"/>
    <property type="match status" value="1"/>
</dbReference>
<keyword evidence="4 9" id="KW-0808">Transferase</keyword>
<accession>A0A921DXZ5</accession>
<reference evidence="10" key="2">
    <citation type="submission" date="2021-09" db="EMBL/GenBank/DDBJ databases">
        <authorList>
            <person name="Gilroy R."/>
        </authorList>
    </citation>
    <scope>NUCLEOTIDE SEQUENCE</scope>
    <source>
        <strain evidence="10">6019</strain>
    </source>
</reference>
<dbReference type="InterPro" id="IPR029063">
    <property type="entry name" value="SAM-dependent_MTases_sf"/>
</dbReference>
<evidence type="ECO:0000313" key="10">
    <source>
        <dbReference type="EMBL" id="HJE19988.1"/>
    </source>
</evidence>
<dbReference type="PROSITE" id="PS51625">
    <property type="entry name" value="SAM_MT_TRMB"/>
    <property type="match status" value="1"/>
</dbReference>
<dbReference type="SUPFAM" id="SSF53335">
    <property type="entry name" value="S-adenosyl-L-methionine-dependent methyltransferases"/>
    <property type="match status" value="1"/>
</dbReference>
<evidence type="ECO:0000256" key="6">
    <source>
        <dbReference type="ARBA" id="ARBA00022694"/>
    </source>
</evidence>
<feature type="binding site" evidence="9">
    <location>
        <position position="153"/>
    </location>
    <ligand>
        <name>substrate</name>
    </ligand>
</feature>
<dbReference type="PANTHER" id="PTHR23417">
    <property type="entry name" value="3-DEOXY-D-MANNO-OCTULOSONIC-ACID TRANSFERASE/TRNA GUANINE-N 7 - -METHYLTRANSFERASE"/>
    <property type="match status" value="1"/>
</dbReference>
<feature type="binding site" evidence="9">
    <location>
        <position position="117"/>
    </location>
    <ligand>
        <name>S-adenosyl-L-methionine</name>
        <dbReference type="ChEBI" id="CHEBI:59789"/>
    </ligand>
</feature>
<dbReference type="CDD" id="cd02440">
    <property type="entry name" value="AdoMet_MTases"/>
    <property type="match status" value="1"/>
</dbReference>
<dbReference type="HAMAP" id="MF_01057">
    <property type="entry name" value="tRNA_methyltr_TrmB"/>
    <property type="match status" value="1"/>
</dbReference>
<comment type="function">
    <text evidence="2 9">Catalyzes the formation of N(7)-methylguanine at position 46 (m7G46) in tRNA.</text>
</comment>
<reference evidence="10" key="1">
    <citation type="journal article" date="2021" name="PeerJ">
        <title>Extensive microbial diversity within the chicken gut microbiome revealed by metagenomics and culture.</title>
        <authorList>
            <person name="Gilroy R."/>
            <person name="Ravi A."/>
            <person name="Getino M."/>
            <person name="Pursley I."/>
            <person name="Horton D.L."/>
            <person name="Alikhan N.F."/>
            <person name="Baker D."/>
            <person name="Gharbi K."/>
            <person name="Hall N."/>
            <person name="Watson M."/>
            <person name="Adriaenssens E.M."/>
            <person name="Foster-Nyarko E."/>
            <person name="Jarju S."/>
            <person name="Secka A."/>
            <person name="Antonio M."/>
            <person name="Oren A."/>
            <person name="Chaudhuri R.R."/>
            <person name="La Ragione R."/>
            <person name="Hildebrand F."/>
            <person name="Pallen M.J."/>
        </authorList>
    </citation>
    <scope>NUCLEOTIDE SEQUENCE</scope>
    <source>
        <strain evidence="10">6019</strain>
    </source>
</reference>
<keyword evidence="6 9" id="KW-0819">tRNA processing</keyword>
<dbReference type="Pfam" id="PF02390">
    <property type="entry name" value="Methyltransf_4"/>
    <property type="match status" value="1"/>
</dbReference>
<evidence type="ECO:0000256" key="8">
    <source>
        <dbReference type="ARBA" id="ARBA00060767"/>
    </source>
</evidence>
<dbReference type="Gene3D" id="3.40.50.150">
    <property type="entry name" value="Vaccinia Virus protein VP39"/>
    <property type="match status" value="1"/>
</dbReference>
<dbReference type="InterPro" id="IPR055361">
    <property type="entry name" value="tRNA_methyltr_TrmB_bact"/>
</dbReference>
<dbReference type="PANTHER" id="PTHR23417:SF14">
    <property type="entry name" value="PENTACOTRIPEPTIDE-REPEAT REGION OF PRORP DOMAIN-CONTAINING PROTEIN"/>
    <property type="match status" value="1"/>
</dbReference>
<feature type="binding site" evidence="9">
    <location>
        <position position="68"/>
    </location>
    <ligand>
        <name>S-adenosyl-L-methionine</name>
        <dbReference type="ChEBI" id="CHEBI:59789"/>
    </ligand>
</feature>
<evidence type="ECO:0000313" key="11">
    <source>
        <dbReference type="Proteomes" id="UP000763505"/>
    </source>
</evidence>
<evidence type="ECO:0000256" key="7">
    <source>
        <dbReference type="ARBA" id="ARBA00060552"/>
    </source>
</evidence>
<dbReference type="FunFam" id="3.40.50.150:FF:000035">
    <property type="entry name" value="tRNA (guanine-N(7)-)-methyltransferase"/>
    <property type="match status" value="1"/>
</dbReference>
<dbReference type="EC" id="2.1.1.33" evidence="9"/>
<comment type="pathway">
    <text evidence="7 9">tRNA modification; N(7)-methylguanine-tRNA biosynthesis.</text>
</comment>
<evidence type="ECO:0000256" key="9">
    <source>
        <dbReference type="HAMAP-Rule" id="MF_01057"/>
    </source>
</evidence>
<evidence type="ECO:0000256" key="4">
    <source>
        <dbReference type="ARBA" id="ARBA00022679"/>
    </source>
</evidence>
<feature type="binding site" evidence="9">
    <location>
        <begin position="190"/>
        <end position="193"/>
    </location>
    <ligand>
        <name>substrate</name>
    </ligand>
</feature>
<feature type="binding site" evidence="9">
    <location>
        <position position="95"/>
    </location>
    <ligand>
        <name>S-adenosyl-L-methionine</name>
        <dbReference type="ChEBI" id="CHEBI:59789"/>
    </ligand>
</feature>
<evidence type="ECO:0000256" key="1">
    <source>
        <dbReference type="ARBA" id="ARBA00000142"/>
    </source>
</evidence>
<organism evidence="10 11">
    <name type="scientific">Aliicoccus persicus</name>
    <dbReference type="NCBI Taxonomy" id="930138"/>
    <lineage>
        <taxon>Bacteria</taxon>
        <taxon>Bacillati</taxon>
        <taxon>Bacillota</taxon>
        <taxon>Bacilli</taxon>
        <taxon>Bacillales</taxon>
        <taxon>Staphylococcaceae</taxon>
        <taxon>Aliicoccus</taxon>
    </lineage>
</organism>
<keyword evidence="3 9" id="KW-0489">Methyltransferase</keyword>
<comment type="caution">
    <text evidence="10">The sequence shown here is derived from an EMBL/GenBank/DDBJ whole genome shotgun (WGS) entry which is preliminary data.</text>
</comment>
<keyword evidence="5 9" id="KW-0949">S-adenosyl-L-methionine</keyword>
<gene>
    <name evidence="9 10" type="primary">trmB</name>
    <name evidence="10" type="ORF">K8V35_06515</name>
</gene>
<feature type="binding site" evidence="9">
    <location>
        <position position="43"/>
    </location>
    <ligand>
        <name>S-adenosyl-L-methionine</name>
        <dbReference type="ChEBI" id="CHEBI:59789"/>
    </ligand>
</feature>
<dbReference type="Proteomes" id="UP000763505">
    <property type="component" value="Unassembled WGS sequence"/>
</dbReference>
<feature type="region of interest" description="Interaction with RNA" evidence="9">
    <location>
        <begin position="123"/>
        <end position="128"/>
    </location>
</feature>
<proteinExistence type="inferred from homology"/>
<dbReference type="AlphaFoldDB" id="A0A921DXZ5"/>